<dbReference type="EMBL" id="PEDL01000005">
    <property type="protein sequence ID" value="PHV71023.1"/>
    <property type="molecule type" value="Genomic_DNA"/>
</dbReference>
<evidence type="ECO:0000313" key="1">
    <source>
        <dbReference type="EMBL" id="PHV71023.1"/>
    </source>
</evidence>
<sequence length="173" mass="19867">MKLKKYSVPLVMLIFIGFLIGFFINKSKWSGATIESRELRLREISNLGEATTIDQEIMIDGYIISGYTTKNNRHGLAVFAPIGNDKYEFQTNVTRPNDKLIFTTATINQRLYNLFWANKADLDYAEITYTMDGKTGEAIKLDARNNKIIYKEAPSNDFSVECYFVDVNGKRYE</sequence>
<accession>A0AC61DDZ8</accession>
<protein>
    <submittedName>
        <fullName evidence="1">Uncharacterized protein</fullName>
    </submittedName>
</protein>
<dbReference type="Proteomes" id="UP000224460">
    <property type="component" value="Unassembled WGS sequence"/>
</dbReference>
<proteinExistence type="predicted"/>
<comment type="caution">
    <text evidence="1">The sequence shown here is derived from an EMBL/GenBank/DDBJ whole genome shotgun (WGS) entry which is preliminary data.</text>
</comment>
<gene>
    <name evidence="1" type="ORF">CS063_06720</name>
</gene>
<name>A0AC61DDZ8_9FIRM</name>
<organism evidence="1 2">
    <name type="scientific">Sporanaerobium hydrogeniformans</name>
    <dbReference type="NCBI Taxonomy" id="3072179"/>
    <lineage>
        <taxon>Bacteria</taxon>
        <taxon>Bacillati</taxon>
        <taxon>Bacillota</taxon>
        <taxon>Clostridia</taxon>
        <taxon>Lachnospirales</taxon>
        <taxon>Lachnospiraceae</taxon>
        <taxon>Sporanaerobium</taxon>
    </lineage>
</organism>
<reference evidence="1" key="1">
    <citation type="submission" date="2017-10" db="EMBL/GenBank/DDBJ databases">
        <title>Genome sequence of cellulolytic Lachnospiraceae bacterium XHS1971 isolated from hotspring sediment.</title>
        <authorList>
            <person name="Vasudevan G."/>
            <person name="Joshi A.J."/>
            <person name="Hivarkar S."/>
            <person name="Lanjekar V.B."/>
            <person name="Dhakephalkar P.K."/>
            <person name="Dagar S."/>
        </authorList>
    </citation>
    <scope>NUCLEOTIDE SEQUENCE</scope>
    <source>
        <strain evidence="1">XHS1971</strain>
    </source>
</reference>
<evidence type="ECO:0000313" key="2">
    <source>
        <dbReference type="Proteomes" id="UP000224460"/>
    </source>
</evidence>
<keyword evidence="2" id="KW-1185">Reference proteome</keyword>